<keyword evidence="4" id="KW-1185">Reference proteome</keyword>
<proteinExistence type="predicted"/>
<dbReference type="Proteomes" id="UP000794436">
    <property type="component" value="Unassembled WGS sequence"/>
</dbReference>
<dbReference type="Pfam" id="PF04113">
    <property type="entry name" value="Gpi16"/>
    <property type="match status" value="2"/>
</dbReference>
<organism evidence="3 4">
    <name type="scientific">Pythium oligandrum</name>
    <name type="common">Mycoparasitic fungus</name>
    <dbReference type="NCBI Taxonomy" id="41045"/>
    <lineage>
        <taxon>Eukaryota</taxon>
        <taxon>Sar</taxon>
        <taxon>Stramenopiles</taxon>
        <taxon>Oomycota</taxon>
        <taxon>Peronosporomycetes</taxon>
        <taxon>Pythiales</taxon>
        <taxon>Pythiaceae</taxon>
        <taxon>Pythium</taxon>
    </lineage>
</organism>
<gene>
    <name evidence="3" type="ORF">Poli38472_004285</name>
</gene>
<dbReference type="OrthoDB" id="331263at2759"/>
<dbReference type="InterPro" id="IPR007245">
    <property type="entry name" value="PIG-T"/>
</dbReference>
<accession>A0A8K1CND1</accession>
<protein>
    <recommendedName>
        <fullName evidence="5">GPI transamidase component PIG-T</fullName>
    </recommendedName>
</protein>
<dbReference type="GO" id="GO:0016255">
    <property type="term" value="P:attachment of GPI anchor to protein"/>
    <property type="evidence" value="ECO:0007669"/>
    <property type="project" value="InterPro"/>
</dbReference>
<evidence type="ECO:0000256" key="2">
    <source>
        <dbReference type="SAM" id="SignalP"/>
    </source>
</evidence>
<comment type="caution">
    <text evidence="3">The sequence shown here is derived from an EMBL/GenBank/DDBJ whole genome shotgun (WGS) entry which is preliminary data.</text>
</comment>
<evidence type="ECO:0000313" key="4">
    <source>
        <dbReference type="Proteomes" id="UP000794436"/>
    </source>
</evidence>
<dbReference type="EMBL" id="SPLM01000036">
    <property type="protein sequence ID" value="TMW66520.1"/>
    <property type="molecule type" value="Genomic_DNA"/>
</dbReference>
<dbReference type="PANTHER" id="PTHR12959:SF11">
    <property type="entry name" value="GPI TRANSAMIDASE COMPONENT PIG-T"/>
    <property type="match status" value="1"/>
</dbReference>
<dbReference type="GO" id="GO:0042765">
    <property type="term" value="C:GPI-anchor transamidase complex"/>
    <property type="evidence" value="ECO:0007669"/>
    <property type="project" value="InterPro"/>
</dbReference>
<evidence type="ECO:0008006" key="5">
    <source>
        <dbReference type="Google" id="ProtNLM"/>
    </source>
</evidence>
<feature type="chain" id="PRO_5035422463" description="GPI transamidase component PIG-T" evidence="2">
    <location>
        <begin position="23"/>
        <end position="529"/>
    </location>
</feature>
<evidence type="ECO:0000313" key="3">
    <source>
        <dbReference type="EMBL" id="TMW66520.1"/>
    </source>
</evidence>
<feature type="signal peptide" evidence="2">
    <location>
        <begin position="1"/>
        <end position="22"/>
    </location>
</feature>
<dbReference type="PANTHER" id="PTHR12959">
    <property type="entry name" value="GPI TRANSAMIDASE COMPONENT PIG-T-RELATED"/>
    <property type="match status" value="1"/>
</dbReference>
<reference evidence="3" key="1">
    <citation type="submission" date="2019-03" db="EMBL/GenBank/DDBJ databases">
        <title>Long read genome sequence of the mycoparasitic Pythium oligandrum ATCC 38472 isolated from sugarbeet rhizosphere.</title>
        <authorList>
            <person name="Gaulin E."/>
        </authorList>
    </citation>
    <scope>NUCLEOTIDE SEQUENCE</scope>
    <source>
        <strain evidence="3">ATCC 38472_TT</strain>
    </source>
</reference>
<dbReference type="AlphaFoldDB" id="A0A8K1CND1"/>
<keyword evidence="1" id="KW-0812">Transmembrane</keyword>
<keyword evidence="2" id="KW-0732">Signal</keyword>
<feature type="transmembrane region" description="Helical" evidence="1">
    <location>
        <begin position="489"/>
        <end position="509"/>
    </location>
</feature>
<evidence type="ECO:0000256" key="1">
    <source>
        <dbReference type="SAM" id="Phobius"/>
    </source>
</evidence>
<name>A0A8K1CND1_PYTOL</name>
<keyword evidence="1" id="KW-0472">Membrane</keyword>
<sequence length="529" mass="58448">MESRRVVLLLATLSSLCAFAAAIHNEELRVRPLPRVSKVLTHFRFSTDEEDGHAVESSIPNVIRHILEKYDAASLHLSFGVGRYTDARYGPAHAVGETVDSFHAPYGTRLQVEFNGNETSPVVLMERWKGVTSELGGIFSASLNQMDETTVTTLLASSSSEELGAYATVGAGHNPTQFWQASLPREEFCTENLAPWLKMLPCRAHAGFGALIDPIQVLSSEYLTMSVLASHDRVTGKWKLEQRLTAINKWEEATSRPWTLRSLVQEKTALHACPIAKNSAIVTEKVGSKDVTTTDLKAASEGLGLDAPWIQPVQDGSASTQDLVRVHRFLTGYGQVHGGVAVRLENHDPRCSMQVRYHDVTPWYLRMYFHTFKTQVISLETNEPLGNAQLSSFEFAPAESRGRPNHFQVHLEIPPQSAVVMSVQFDKVFVRLSEHPPDANRGFDIPSGIATVTSGASCASTSQDFTRLLYTEPLLVALPTPDFSMPYNVITLTSTVVVFFAGKMLNTLLRKAPRIQRMLATNDQPKSTT</sequence>
<keyword evidence="1" id="KW-1133">Transmembrane helix</keyword>